<gene>
    <name evidence="4" type="ORF">GQ466_02330</name>
</gene>
<dbReference type="EMBL" id="WUTW01000001">
    <property type="protein sequence ID" value="MXQ62863.1"/>
    <property type="molecule type" value="Genomic_DNA"/>
</dbReference>
<evidence type="ECO:0000256" key="1">
    <source>
        <dbReference type="ARBA" id="ARBA00022527"/>
    </source>
</evidence>
<evidence type="ECO:0000259" key="2">
    <source>
        <dbReference type="Pfam" id="PF13581"/>
    </source>
</evidence>
<protein>
    <submittedName>
        <fullName evidence="4">Sensor histidine kinase</fullName>
    </submittedName>
</protein>
<organism evidence="4 5">
    <name type="scientific">Actinomadura rayongensis</name>
    <dbReference type="NCBI Taxonomy" id="1429076"/>
    <lineage>
        <taxon>Bacteria</taxon>
        <taxon>Bacillati</taxon>
        <taxon>Actinomycetota</taxon>
        <taxon>Actinomycetes</taxon>
        <taxon>Streptosporangiales</taxon>
        <taxon>Thermomonosporaceae</taxon>
        <taxon>Actinomadura</taxon>
    </lineage>
</organism>
<dbReference type="Pfam" id="PF13581">
    <property type="entry name" value="HATPase_c_2"/>
    <property type="match status" value="1"/>
</dbReference>
<dbReference type="NCBIfam" id="NF041045">
    <property type="entry name" value="RsbA_anti_sig"/>
    <property type="match status" value="1"/>
</dbReference>
<dbReference type="InterPro" id="IPR036890">
    <property type="entry name" value="HATPase_C_sf"/>
</dbReference>
<keyword evidence="4" id="KW-0418">Kinase</keyword>
<comment type="caution">
    <text evidence="4">The sequence shown here is derived from an EMBL/GenBank/DDBJ whole genome shotgun (WGS) entry which is preliminary data.</text>
</comment>
<sequence>MTDAPRPFAHRLLPYEGADGLLAGAVPFLRAGLADGDRVLAVTSLATRVLLGDELDTGAVEFLDPAEWYAHPARTLAAALADADVAAQRGGRLRLLTEPTWTRRSAAEVREWQRTEAIVNAAFHRTGAAIMCPYPVRSTPAGVIADARRTHPETVRGDRVVANPGYVEPHVYNAACDRDPLPPPPASAETLRIARPDLYWIRAYVADWARQTARLPEEPLQRLLVAITEIMTNAQAHGAPPITLRMWTAPDAFVCEVADGGRWPERSWYGFVPPPPGVPGRLGLWAVRLLCSRVDIRTGEGGTTVRLAVDTPGVRADAL</sequence>
<feature type="domain" description="Histidine kinase/HSP90-like ATPase" evidence="2">
    <location>
        <begin position="201"/>
        <end position="307"/>
    </location>
</feature>
<dbReference type="InterPro" id="IPR025847">
    <property type="entry name" value="MEDS_domain"/>
</dbReference>
<dbReference type="InterPro" id="IPR050267">
    <property type="entry name" value="Anti-sigma-factor_SerPK"/>
</dbReference>
<accession>A0A6I4W030</accession>
<evidence type="ECO:0000313" key="4">
    <source>
        <dbReference type="EMBL" id="MXQ62863.1"/>
    </source>
</evidence>
<evidence type="ECO:0000259" key="3">
    <source>
        <dbReference type="Pfam" id="PF14417"/>
    </source>
</evidence>
<keyword evidence="4" id="KW-0808">Transferase</keyword>
<proteinExistence type="predicted"/>
<dbReference type="OrthoDB" id="3748385at2"/>
<evidence type="ECO:0000313" key="5">
    <source>
        <dbReference type="Proteomes" id="UP000431901"/>
    </source>
</evidence>
<dbReference type="Gene3D" id="3.30.565.10">
    <property type="entry name" value="Histidine kinase-like ATPase, C-terminal domain"/>
    <property type="match status" value="1"/>
</dbReference>
<feature type="domain" description="MEDS" evidence="3">
    <location>
        <begin position="10"/>
        <end position="152"/>
    </location>
</feature>
<dbReference type="Pfam" id="PF14417">
    <property type="entry name" value="MEDS"/>
    <property type="match status" value="1"/>
</dbReference>
<dbReference type="InterPro" id="IPR047718">
    <property type="entry name" value="RsbA-like_anti_sig"/>
</dbReference>
<dbReference type="GO" id="GO:0004674">
    <property type="term" value="F:protein serine/threonine kinase activity"/>
    <property type="evidence" value="ECO:0007669"/>
    <property type="project" value="UniProtKB-KW"/>
</dbReference>
<keyword evidence="1" id="KW-0723">Serine/threonine-protein kinase</keyword>
<dbReference type="InterPro" id="IPR003594">
    <property type="entry name" value="HATPase_dom"/>
</dbReference>
<dbReference type="PANTHER" id="PTHR35526">
    <property type="entry name" value="ANTI-SIGMA-F FACTOR RSBW-RELATED"/>
    <property type="match status" value="1"/>
</dbReference>
<name>A0A6I4W030_9ACTN</name>
<dbReference type="CDD" id="cd16936">
    <property type="entry name" value="HATPase_RsbW-like"/>
    <property type="match status" value="1"/>
</dbReference>
<keyword evidence="5" id="KW-1185">Reference proteome</keyword>
<dbReference type="RefSeq" id="WP_161101095.1">
    <property type="nucleotide sequence ID" value="NZ_JBHLYI010000002.1"/>
</dbReference>
<dbReference type="Proteomes" id="UP000431901">
    <property type="component" value="Unassembled WGS sequence"/>
</dbReference>
<dbReference type="SUPFAM" id="SSF55874">
    <property type="entry name" value="ATPase domain of HSP90 chaperone/DNA topoisomerase II/histidine kinase"/>
    <property type="match status" value="1"/>
</dbReference>
<reference evidence="4 5" key="1">
    <citation type="submission" date="2019-12" db="EMBL/GenBank/DDBJ databases">
        <title>Nocardia macrotermitis sp. nov. and Nocardia aurantia sp. nov., isolated from the gut of the fungus growing-termite Macrotermes natalensis.</title>
        <authorList>
            <person name="Christine B."/>
            <person name="Rene B."/>
        </authorList>
    </citation>
    <scope>NUCLEOTIDE SEQUENCE [LARGE SCALE GENOMIC DNA]</scope>
    <source>
        <strain evidence="4 5">DSM 102126</strain>
    </source>
</reference>
<dbReference type="PANTHER" id="PTHR35526:SF3">
    <property type="entry name" value="ANTI-SIGMA-F FACTOR RSBW"/>
    <property type="match status" value="1"/>
</dbReference>
<dbReference type="AlphaFoldDB" id="A0A6I4W030"/>